<organism evidence="5 6">
    <name type="scientific">Streptomyces cellostaticus</name>
    <dbReference type="NCBI Taxonomy" id="67285"/>
    <lineage>
        <taxon>Bacteria</taxon>
        <taxon>Bacillati</taxon>
        <taxon>Actinomycetota</taxon>
        <taxon>Actinomycetes</taxon>
        <taxon>Kitasatosporales</taxon>
        <taxon>Streptomycetaceae</taxon>
        <taxon>Streptomyces</taxon>
    </lineage>
</organism>
<dbReference type="OrthoDB" id="3992151at2"/>
<name>A0A101NHU7_9ACTN</name>
<dbReference type="GO" id="GO:0043565">
    <property type="term" value="F:sequence-specific DNA binding"/>
    <property type="evidence" value="ECO:0007669"/>
    <property type="project" value="InterPro"/>
</dbReference>
<dbReference type="Gene3D" id="1.10.10.60">
    <property type="entry name" value="Homeodomain-like"/>
    <property type="match status" value="1"/>
</dbReference>
<dbReference type="Proteomes" id="UP000054241">
    <property type="component" value="Unassembled WGS sequence"/>
</dbReference>
<keyword evidence="6" id="KW-1185">Reference proteome</keyword>
<dbReference type="InterPro" id="IPR009057">
    <property type="entry name" value="Homeodomain-like_sf"/>
</dbReference>
<evidence type="ECO:0000256" key="2">
    <source>
        <dbReference type="ARBA" id="ARBA00023125"/>
    </source>
</evidence>
<dbReference type="InterPro" id="IPR018060">
    <property type="entry name" value="HTH_AraC"/>
</dbReference>
<dbReference type="SUPFAM" id="SSF46689">
    <property type="entry name" value="Homeodomain-like"/>
    <property type="match status" value="2"/>
</dbReference>
<sequence>MDSINRLIVIMLFTGVDLLDVTGPPEVFALLRRETDDETGYRVVLAAETMDPVTTAAGVRVLPDTTFGEVSGRVIDTLLVPGSVDVDDQRRVHALTDPAVVGRVRELACRARRVASVCVGAHLLAAAGLLDGKRATTHWSTAQQLAADHPAVEVDADPIFIRAGDVWTGAGITACLDLSLALVAEDYGEAVALRVARQLVMYLKRPSGQSQFSVPIEPVSTTRRMADLRHHITRNLADPLTITDLAECAHVSERQLTRIFKTELGMTPAAYIESARVEVARNRLETTDDTLERVASACGFGTVDTLIRAFRRRLNTTPTEYRSRFRHSG</sequence>
<protein>
    <submittedName>
        <fullName evidence="5">Transcriptional regulator</fullName>
    </submittedName>
</protein>
<dbReference type="Pfam" id="PF12833">
    <property type="entry name" value="HTH_18"/>
    <property type="match status" value="1"/>
</dbReference>
<dbReference type="InterPro" id="IPR018062">
    <property type="entry name" value="HTH_AraC-typ_CS"/>
</dbReference>
<dbReference type="EMBL" id="LMWL01000049">
    <property type="protein sequence ID" value="KUM93342.1"/>
    <property type="molecule type" value="Genomic_DNA"/>
</dbReference>
<keyword evidence="3" id="KW-0804">Transcription</keyword>
<evidence type="ECO:0000259" key="4">
    <source>
        <dbReference type="PROSITE" id="PS01124"/>
    </source>
</evidence>
<feature type="domain" description="HTH araC/xylS-type" evidence="4">
    <location>
        <begin position="226"/>
        <end position="324"/>
    </location>
</feature>
<evidence type="ECO:0000313" key="6">
    <source>
        <dbReference type="Proteomes" id="UP000054241"/>
    </source>
</evidence>
<dbReference type="PANTHER" id="PTHR43130:SF3">
    <property type="entry name" value="HTH-TYPE TRANSCRIPTIONAL REGULATOR RV1931C"/>
    <property type="match status" value="1"/>
</dbReference>
<evidence type="ECO:0000313" key="5">
    <source>
        <dbReference type="EMBL" id="KUM93342.1"/>
    </source>
</evidence>
<reference evidence="5 6" key="1">
    <citation type="submission" date="2015-10" db="EMBL/GenBank/DDBJ databases">
        <title>Draft genome sequence of Streptomyces cellostaticus DSM 40189, type strain for the species Streptomyces cellostaticus.</title>
        <authorList>
            <person name="Ruckert C."/>
            <person name="Winkler A."/>
            <person name="Kalinowski J."/>
            <person name="Kampfer P."/>
            <person name="Glaeser S."/>
        </authorList>
    </citation>
    <scope>NUCLEOTIDE SEQUENCE [LARGE SCALE GENOMIC DNA]</scope>
    <source>
        <strain evidence="5 6">DSM 40189</strain>
    </source>
</reference>
<dbReference type="PROSITE" id="PS00041">
    <property type="entry name" value="HTH_ARAC_FAMILY_1"/>
    <property type="match status" value="1"/>
</dbReference>
<keyword evidence="2" id="KW-0238">DNA-binding</keyword>
<dbReference type="PANTHER" id="PTHR43130">
    <property type="entry name" value="ARAC-FAMILY TRANSCRIPTIONAL REGULATOR"/>
    <property type="match status" value="1"/>
</dbReference>
<evidence type="ECO:0000256" key="1">
    <source>
        <dbReference type="ARBA" id="ARBA00023015"/>
    </source>
</evidence>
<proteinExistence type="predicted"/>
<dbReference type="GO" id="GO:0003700">
    <property type="term" value="F:DNA-binding transcription factor activity"/>
    <property type="evidence" value="ECO:0007669"/>
    <property type="project" value="InterPro"/>
</dbReference>
<dbReference type="Pfam" id="PF01965">
    <property type="entry name" value="DJ-1_PfpI"/>
    <property type="match status" value="1"/>
</dbReference>
<dbReference type="CDD" id="cd03137">
    <property type="entry name" value="GATase1_AraC_1"/>
    <property type="match status" value="1"/>
</dbReference>
<dbReference type="STRING" id="67285.AQI88_26540"/>
<dbReference type="InterPro" id="IPR002818">
    <property type="entry name" value="DJ-1/PfpI"/>
</dbReference>
<dbReference type="InterPro" id="IPR052158">
    <property type="entry name" value="INH-QAR"/>
</dbReference>
<dbReference type="RefSeq" id="WP_067003894.1">
    <property type="nucleotide sequence ID" value="NZ_BNDU01000003.1"/>
</dbReference>
<accession>A0A101NHU7</accession>
<keyword evidence="1" id="KW-0805">Transcription regulation</keyword>
<gene>
    <name evidence="5" type="ORF">AQI88_26540</name>
</gene>
<dbReference type="AlphaFoldDB" id="A0A101NHU7"/>
<dbReference type="SUPFAM" id="SSF52317">
    <property type="entry name" value="Class I glutamine amidotransferase-like"/>
    <property type="match status" value="1"/>
</dbReference>
<dbReference type="Gene3D" id="3.40.50.880">
    <property type="match status" value="1"/>
</dbReference>
<dbReference type="PROSITE" id="PS01124">
    <property type="entry name" value="HTH_ARAC_FAMILY_2"/>
    <property type="match status" value="1"/>
</dbReference>
<dbReference type="InterPro" id="IPR029062">
    <property type="entry name" value="Class_I_gatase-like"/>
</dbReference>
<comment type="caution">
    <text evidence="5">The sequence shown here is derived from an EMBL/GenBank/DDBJ whole genome shotgun (WGS) entry which is preliminary data.</text>
</comment>
<evidence type="ECO:0000256" key="3">
    <source>
        <dbReference type="ARBA" id="ARBA00023163"/>
    </source>
</evidence>
<dbReference type="SMART" id="SM00342">
    <property type="entry name" value="HTH_ARAC"/>
    <property type="match status" value="1"/>
</dbReference>